<dbReference type="AlphaFoldDB" id="A0A3D8S0U4"/>
<organism evidence="8 9">
    <name type="scientific">Coleophoma cylindrospora</name>
    <dbReference type="NCBI Taxonomy" id="1849047"/>
    <lineage>
        <taxon>Eukaryota</taxon>
        <taxon>Fungi</taxon>
        <taxon>Dikarya</taxon>
        <taxon>Ascomycota</taxon>
        <taxon>Pezizomycotina</taxon>
        <taxon>Leotiomycetes</taxon>
        <taxon>Helotiales</taxon>
        <taxon>Dermateaceae</taxon>
        <taxon>Coleophoma</taxon>
    </lineage>
</organism>
<dbReference type="GO" id="GO:0001682">
    <property type="term" value="P:tRNA 5'-leader removal"/>
    <property type="evidence" value="ECO:0007669"/>
    <property type="project" value="InterPro"/>
</dbReference>
<dbReference type="InterPro" id="IPR012590">
    <property type="entry name" value="POPLD_dom"/>
</dbReference>
<keyword evidence="3" id="KW-0539">Nucleus</keyword>
<dbReference type="OrthoDB" id="442863at2759"/>
<dbReference type="Pfam" id="PF22770">
    <property type="entry name" value="POP1_C"/>
    <property type="match status" value="1"/>
</dbReference>
<evidence type="ECO:0008006" key="10">
    <source>
        <dbReference type="Google" id="ProtNLM"/>
    </source>
</evidence>
<evidence type="ECO:0000259" key="5">
    <source>
        <dbReference type="Pfam" id="PF06978"/>
    </source>
</evidence>
<feature type="compositionally biased region" description="Basic and acidic residues" evidence="4">
    <location>
        <begin position="179"/>
        <end position="204"/>
    </location>
</feature>
<comment type="subcellular location">
    <subcellularLocation>
        <location evidence="1">Nucleus</location>
    </subcellularLocation>
</comment>
<feature type="domain" description="Pop1 N-terminal" evidence="5">
    <location>
        <begin position="74"/>
        <end position="279"/>
    </location>
</feature>
<dbReference type="InterPro" id="IPR055079">
    <property type="entry name" value="POP1_C"/>
</dbReference>
<reference evidence="8 9" key="1">
    <citation type="journal article" date="2018" name="IMA Fungus">
        <title>IMA Genome-F 9: Draft genome sequence of Annulohypoxylon stygium, Aspergillus mulundensis, Berkeleyomyces basicola (syn. Thielaviopsis basicola), Ceratocystis smalleyi, two Cercospora beticola strains, Coleophoma cylindrospora, Fusarium fracticaudum, Phialophora cf. hyalina, and Morchella septimelata.</title>
        <authorList>
            <person name="Wingfield B.D."/>
            <person name="Bills G.F."/>
            <person name="Dong Y."/>
            <person name="Huang W."/>
            <person name="Nel W.J."/>
            <person name="Swalarsk-Parry B.S."/>
            <person name="Vaghefi N."/>
            <person name="Wilken P.M."/>
            <person name="An Z."/>
            <person name="de Beer Z.W."/>
            <person name="De Vos L."/>
            <person name="Chen L."/>
            <person name="Duong T.A."/>
            <person name="Gao Y."/>
            <person name="Hammerbacher A."/>
            <person name="Kikkert J.R."/>
            <person name="Li Y."/>
            <person name="Li H."/>
            <person name="Li K."/>
            <person name="Li Q."/>
            <person name="Liu X."/>
            <person name="Ma X."/>
            <person name="Naidoo K."/>
            <person name="Pethybridge S.J."/>
            <person name="Sun J."/>
            <person name="Steenkamp E.T."/>
            <person name="van der Nest M.A."/>
            <person name="van Wyk S."/>
            <person name="Wingfield M.J."/>
            <person name="Xiong C."/>
            <person name="Yue Q."/>
            <person name="Zhang X."/>
        </authorList>
    </citation>
    <scope>NUCLEOTIDE SEQUENCE [LARGE SCALE GENOMIC DNA]</scope>
    <source>
        <strain evidence="8 9">BP6252</strain>
    </source>
</reference>
<dbReference type="InterPro" id="IPR009723">
    <property type="entry name" value="Pop1_N"/>
</dbReference>
<evidence type="ECO:0000256" key="4">
    <source>
        <dbReference type="SAM" id="MobiDB-lite"/>
    </source>
</evidence>
<feature type="region of interest" description="Disordered" evidence="4">
    <location>
        <begin position="91"/>
        <end position="210"/>
    </location>
</feature>
<dbReference type="EMBL" id="PDLM01000004">
    <property type="protein sequence ID" value="RDW79933.1"/>
    <property type="molecule type" value="Genomic_DNA"/>
</dbReference>
<feature type="compositionally biased region" description="Basic and acidic residues" evidence="4">
    <location>
        <begin position="154"/>
        <end position="163"/>
    </location>
</feature>
<dbReference type="PANTHER" id="PTHR22731">
    <property type="entry name" value="RIBONUCLEASES P/MRP PROTEIN SUBUNIT POP1"/>
    <property type="match status" value="1"/>
</dbReference>
<dbReference type="Pfam" id="PF06978">
    <property type="entry name" value="POP1_N"/>
    <property type="match status" value="1"/>
</dbReference>
<evidence type="ECO:0000256" key="1">
    <source>
        <dbReference type="ARBA" id="ARBA00004123"/>
    </source>
</evidence>
<evidence type="ECO:0000313" key="9">
    <source>
        <dbReference type="Proteomes" id="UP000256645"/>
    </source>
</evidence>
<evidence type="ECO:0000259" key="7">
    <source>
        <dbReference type="Pfam" id="PF22770"/>
    </source>
</evidence>
<sequence>MPAKLAASAPNGSDNPQKRKASSVLPSRSQNSFSSGRGRGGYASKRQKLGDARTIASQASDAALSNGELDLQAFLKAREFEIKALEKNMQNAKSMRNERAHQQVPRDMRRRTASHNVKRVPKRMRNRAEREMKDDNTPTVSARTRKPGSSRARLRAETAKRLESLAAKKKAARQTQGETAKDHGIETRAARPKIRTDKLNDPSKPKAKFRKRQINKTWLPTHMWHAKRATMTEPKNPLWRFAMPLTSTEKSYRPTHRASGGRGAIAWDTSYMSTLRLHGPAGNLEKVLRGLGLIKEDLWGPQGENWRQGKRSWSGWLSRSDKGAQTRIGPATAIWSSVRPHTQVEGDLEKPEKPGSSQSIFLRVHPAIFLETWNEVLRLSKQQRPAVHAEDLRFEIGSIEITGPASTETLLGILHPYEDKGGFIEKHGSIFSSLAGVSNPASLPVNSLLSFSIQDPRLRYPSRTIALPDPADDNASFELLQTLADWPADTSPASTDLYDRDSRFRATHLSSQKAINRRKALAPPGGYPSISASDPRIPIMLLASRSNAVTSSQGSWTVLAPWKCILPIWYGLVHYPLSTGGNPRFGGLNEIRQVHFEHGVPWFPADFPGTNGGYTWEINEREKRKSEWDKRPKGKRIEWESLNLGAGRKGELGRGWACDFEWLLRASDTQMKKPVIDSNATTQTTEESTQKLDINETANTSPTLQHLPSHVFKPFLSSSMTSELPANNSVATVRITLISRGLATPCARIYRLPSLTTLQSSDNSACTRLPSNLREQWLSLLPSTSTKAFNPKSKKNSKITAARIPLNTPLQQRVRLLAQSLLDTPPLPYPKPDDAGDHPLCPDEEDCIGFVTTGEFNLAEGKGIAIGSLLARKAVEGLRTEIGGGQEGKLCIVRNAGETVGRLARWEVV</sequence>
<evidence type="ECO:0000256" key="3">
    <source>
        <dbReference type="ARBA" id="ARBA00023242"/>
    </source>
</evidence>
<dbReference type="Pfam" id="PF08170">
    <property type="entry name" value="POPLD"/>
    <property type="match status" value="1"/>
</dbReference>
<feature type="compositionally biased region" description="Polar residues" evidence="4">
    <location>
        <begin position="24"/>
        <end position="35"/>
    </location>
</feature>
<feature type="region of interest" description="Disordered" evidence="4">
    <location>
        <begin position="1"/>
        <end position="63"/>
    </location>
</feature>
<keyword evidence="2" id="KW-0819">tRNA processing</keyword>
<dbReference type="GO" id="GO:0000172">
    <property type="term" value="C:ribonuclease MRP complex"/>
    <property type="evidence" value="ECO:0007669"/>
    <property type="project" value="InterPro"/>
</dbReference>
<feature type="domain" description="POPLD" evidence="6">
    <location>
        <begin position="555"/>
        <end position="660"/>
    </location>
</feature>
<protein>
    <recommendedName>
        <fullName evidence="10">POPLD-domain-containing protein</fullName>
    </recommendedName>
</protein>
<evidence type="ECO:0000313" key="8">
    <source>
        <dbReference type="EMBL" id="RDW79933.1"/>
    </source>
</evidence>
<dbReference type="STRING" id="1849047.A0A3D8S0U4"/>
<evidence type="ECO:0000256" key="2">
    <source>
        <dbReference type="ARBA" id="ARBA00022694"/>
    </source>
</evidence>
<feature type="domain" description="POP1 C-terminal" evidence="7">
    <location>
        <begin position="731"/>
        <end position="908"/>
    </location>
</feature>
<comment type="caution">
    <text evidence="8">The sequence shown here is derived from an EMBL/GenBank/DDBJ whole genome shotgun (WGS) entry which is preliminary data.</text>
</comment>
<feature type="compositionally biased region" description="Basic residues" evidence="4">
    <location>
        <begin position="108"/>
        <end position="125"/>
    </location>
</feature>
<accession>A0A3D8S0U4</accession>
<gene>
    <name evidence="8" type="ORF">BP6252_04571</name>
</gene>
<feature type="compositionally biased region" description="Basic and acidic residues" evidence="4">
    <location>
        <begin position="95"/>
        <end position="107"/>
    </location>
</feature>
<dbReference type="GO" id="GO:0005655">
    <property type="term" value="C:nucleolar ribonuclease P complex"/>
    <property type="evidence" value="ECO:0007669"/>
    <property type="project" value="InterPro"/>
</dbReference>
<dbReference type="Proteomes" id="UP000256645">
    <property type="component" value="Unassembled WGS sequence"/>
</dbReference>
<keyword evidence="9" id="KW-1185">Reference proteome</keyword>
<dbReference type="PANTHER" id="PTHR22731:SF3">
    <property type="entry name" value="RIBONUCLEASES P_MRP PROTEIN SUBUNIT POP1"/>
    <property type="match status" value="1"/>
</dbReference>
<dbReference type="InterPro" id="IPR039182">
    <property type="entry name" value="Pop1"/>
</dbReference>
<proteinExistence type="predicted"/>
<name>A0A3D8S0U4_9HELO</name>
<feature type="compositionally biased region" description="Basic and acidic residues" evidence="4">
    <location>
        <begin position="126"/>
        <end position="136"/>
    </location>
</feature>
<evidence type="ECO:0000259" key="6">
    <source>
        <dbReference type="Pfam" id="PF08170"/>
    </source>
</evidence>